<name>A0A6G0ZBY9_APHCR</name>
<evidence type="ECO:0000313" key="3">
    <source>
        <dbReference type="Proteomes" id="UP000478052"/>
    </source>
</evidence>
<dbReference type="Proteomes" id="UP000478052">
    <property type="component" value="Unassembled WGS sequence"/>
</dbReference>
<evidence type="ECO:0000256" key="1">
    <source>
        <dbReference type="SAM" id="MobiDB-lite"/>
    </source>
</evidence>
<protein>
    <submittedName>
        <fullName evidence="2">Uncharacterized protein</fullName>
    </submittedName>
</protein>
<sequence length="106" mass="11315">MTVDPLLMANIIPPPEAPEDDGNISGLPPPTPLVMLPAGDETDGCIRPPVATAAADSGCRKLRLDSVVDDGLPAFWFDGWFCWFCAMHRVRISGNSSSCGTQTRVT</sequence>
<dbReference type="AlphaFoldDB" id="A0A6G0ZBY9"/>
<accession>A0A6G0ZBY9</accession>
<gene>
    <name evidence="2" type="ORF">FWK35_00012690</name>
</gene>
<evidence type="ECO:0000313" key="2">
    <source>
        <dbReference type="EMBL" id="KAF0768170.1"/>
    </source>
</evidence>
<organism evidence="2 3">
    <name type="scientific">Aphis craccivora</name>
    <name type="common">Cowpea aphid</name>
    <dbReference type="NCBI Taxonomy" id="307492"/>
    <lineage>
        <taxon>Eukaryota</taxon>
        <taxon>Metazoa</taxon>
        <taxon>Ecdysozoa</taxon>
        <taxon>Arthropoda</taxon>
        <taxon>Hexapoda</taxon>
        <taxon>Insecta</taxon>
        <taxon>Pterygota</taxon>
        <taxon>Neoptera</taxon>
        <taxon>Paraneoptera</taxon>
        <taxon>Hemiptera</taxon>
        <taxon>Sternorrhyncha</taxon>
        <taxon>Aphidomorpha</taxon>
        <taxon>Aphidoidea</taxon>
        <taxon>Aphididae</taxon>
        <taxon>Aphidini</taxon>
        <taxon>Aphis</taxon>
        <taxon>Aphis</taxon>
    </lineage>
</organism>
<dbReference type="EMBL" id="VUJU01000821">
    <property type="protein sequence ID" value="KAF0768170.1"/>
    <property type="molecule type" value="Genomic_DNA"/>
</dbReference>
<comment type="caution">
    <text evidence="2">The sequence shown here is derived from an EMBL/GenBank/DDBJ whole genome shotgun (WGS) entry which is preliminary data.</text>
</comment>
<feature type="region of interest" description="Disordered" evidence="1">
    <location>
        <begin position="9"/>
        <end position="32"/>
    </location>
</feature>
<reference evidence="2 3" key="1">
    <citation type="submission" date="2019-08" db="EMBL/GenBank/DDBJ databases">
        <title>Whole genome of Aphis craccivora.</title>
        <authorList>
            <person name="Voronova N.V."/>
            <person name="Shulinski R.S."/>
            <person name="Bandarenka Y.V."/>
            <person name="Zhorov D.G."/>
            <person name="Warner D."/>
        </authorList>
    </citation>
    <scope>NUCLEOTIDE SEQUENCE [LARGE SCALE GENOMIC DNA]</scope>
    <source>
        <strain evidence="2">180601</strain>
        <tissue evidence="2">Whole Body</tissue>
    </source>
</reference>
<keyword evidence="3" id="KW-1185">Reference proteome</keyword>
<proteinExistence type="predicted"/>